<dbReference type="Gene3D" id="1.20.144.10">
    <property type="entry name" value="Phosphatidic acid phosphatase type 2/haloperoxidase"/>
    <property type="match status" value="1"/>
</dbReference>
<comment type="catalytic activity">
    <reaction evidence="3">
        <text>di-trans,octa-cis-undecaprenyl diphosphate + H2O = di-trans,octa-cis-undecaprenyl phosphate + phosphate + H(+)</text>
        <dbReference type="Rhea" id="RHEA:28094"/>
        <dbReference type="ChEBI" id="CHEBI:15377"/>
        <dbReference type="ChEBI" id="CHEBI:15378"/>
        <dbReference type="ChEBI" id="CHEBI:43474"/>
        <dbReference type="ChEBI" id="CHEBI:58405"/>
        <dbReference type="ChEBI" id="CHEBI:60392"/>
        <dbReference type="EC" id="3.6.1.27"/>
    </reaction>
</comment>
<keyword evidence="4" id="KW-0812">Transmembrane</keyword>
<dbReference type="PANTHER" id="PTHR14969">
    <property type="entry name" value="SPHINGOSINE-1-PHOSPHATE PHOSPHOHYDROLASE"/>
    <property type="match status" value="1"/>
</dbReference>
<evidence type="ECO:0000256" key="4">
    <source>
        <dbReference type="SAM" id="Phobius"/>
    </source>
</evidence>
<keyword evidence="7" id="KW-1185">Reference proteome</keyword>
<keyword evidence="4" id="KW-1133">Transmembrane helix</keyword>
<evidence type="ECO:0000256" key="1">
    <source>
        <dbReference type="ARBA" id="ARBA00012374"/>
    </source>
</evidence>
<dbReference type="Proteomes" id="UP001221909">
    <property type="component" value="Unassembled WGS sequence"/>
</dbReference>
<dbReference type="PANTHER" id="PTHR14969:SF54">
    <property type="entry name" value="PHOSPHATIDYLGLYCEROPHOSPHATASE B"/>
    <property type="match status" value="1"/>
</dbReference>
<organism evidence="6 7">
    <name type="scientific">Mannheimia cairinae</name>
    <dbReference type="NCBI Taxonomy" id="3025936"/>
    <lineage>
        <taxon>Bacteria</taxon>
        <taxon>Pseudomonadati</taxon>
        <taxon>Pseudomonadota</taxon>
        <taxon>Gammaproteobacteria</taxon>
        <taxon>Pasteurellales</taxon>
        <taxon>Pasteurellaceae</taxon>
        <taxon>Mannheimia</taxon>
    </lineage>
</organism>
<feature type="transmembrane region" description="Helical" evidence="4">
    <location>
        <begin position="150"/>
        <end position="171"/>
    </location>
</feature>
<dbReference type="SUPFAM" id="SSF48317">
    <property type="entry name" value="Acid phosphatase/Vanadium-dependent haloperoxidase"/>
    <property type="match status" value="1"/>
</dbReference>
<reference evidence="6 7" key="1">
    <citation type="submission" date="2023-02" db="EMBL/GenBank/DDBJ databases">
        <title>Mannheimia cairiniae sp. nov., a novel species of Mannheimia obtained from moscovy ducks (Cairina moschata) and reclassification of Mannheimia ovis as heterotypic synonym of Mannheimia pernigra.</title>
        <authorList>
            <person name="Christensen H."/>
        </authorList>
    </citation>
    <scope>NUCLEOTIDE SEQUENCE [LARGE SCALE GENOMIC DNA]</scope>
    <source>
        <strain evidence="6 7">AT1</strain>
    </source>
</reference>
<feature type="transmembrane region" description="Helical" evidence="4">
    <location>
        <begin position="7"/>
        <end position="27"/>
    </location>
</feature>
<evidence type="ECO:0000313" key="6">
    <source>
        <dbReference type="EMBL" id="MDD0822863.1"/>
    </source>
</evidence>
<evidence type="ECO:0000256" key="2">
    <source>
        <dbReference type="ARBA" id="ARBA00032707"/>
    </source>
</evidence>
<comment type="caution">
    <text evidence="6">The sequence shown here is derived from an EMBL/GenBank/DDBJ whole genome shotgun (WGS) entry which is preliminary data.</text>
</comment>
<dbReference type="EC" id="3.6.1.27" evidence="1"/>
<proteinExistence type="predicted"/>
<dbReference type="InterPro" id="IPR036938">
    <property type="entry name" value="PAP2/HPO_sf"/>
</dbReference>
<dbReference type="CDD" id="cd01610">
    <property type="entry name" value="PAP2_like"/>
    <property type="match status" value="1"/>
</dbReference>
<feature type="transmembrane region" description="Helical" evidence="4">
    <location>
        <begin position="75"/>
        <end position="95"/>
    </location>
</feature>
<dbReference type="InterPro" id="IPR000326">
    <property type="entry name" value="PAP2/HPO"/>
</dbReference>
<name>A0ABT5MPU2_9PAST</name>
<evidence type="ECO:0000259" key="5">
    <source>
        <dbReference type="SMART" id="SM00014"/>
    </source>
</evidence>
<feature type="transmembrane region" description="Helical" evidence="4">
    <location>
        <begin position="39"/>
        <end position="68"/>
    </location>
</feature>
<protein>
    <recommendedName>
        <fullName evidence="1">undecaprenyl-diphosphate phosphatase</fullName>
        <ecNumber evidence="1">3.6.1.27</ecNumber>
    </recommendedName>
    <alternativeName>
        <fullName evidence="2">Undecaprenyl pyrophosphate phosphatase</fullName>
    </alternativeName>
</protein>
<dbReference type="SMART" id="SM00014">
    <property type="entry name" value="acidPPc"/>
    <property type="match status" value="1"/>
</dbReference>
<evidence type="ECO:0000313" key="7">
    <source>
        <dbReference type="Proteomes" id="UP001221909"/>
    </source>
</evidence>
<dbReference type="EMBL" id="JAQSJE010000001">
    <property type="protein sequence ID" value="MDD0822863.1"/>
    <property type="molecule type" value="Genomic_DNA"/>
</dbReference>
<sequence length="239" mass="27326">MVKKFSFYTFIMLLIPITTWMISWQWASDTPSSAIGVDYFLFLLTETGSVPYAAITCVIFSLILAAVVRKHYSPILVILVCVISMVSTQAVKSGLKSLFEEPRPFVAAMFPQQTESFYQLSRSERSAAVFEKIEDKEHFLTAHHVKEVGFSFPSGHTIFAVSWLLLFAGFCMNVRTQAAIFLQIFATLWAALMLISRLRLGMHYPIDLFVSSLIAWFMHLVIFLWLLPKLECNTMFKKH</sequence>
<dbReference type="Pfam" id="PF01569">
    <property type="entry name" value="PAP2"/>
    <property type="match status" value="1"/>
</dbReference>
<feature type="domain" description="Phosphatidic acid phosphatase type 2/haloperoxidase" evidence="5">
    <location>
        <begin position="78"/>
        <end position="223"/>
    </location>
</feature>
<keyword evidence="4" id="KW-0472">Membrane</keyword>
<feature type="transmembrane region" description="Helical" evidence="4">
    <location>
        <begin position="178"/>
        <end position="196"/>
    </location>
</feature>
<evidence type="ECO:0000256" key="3">
    <source>
        <dbReference type="ARBA" id="ARBA00047594"/>
    </source>
</evidence>
<dbReference type="RefSeq" id="WP_273748651.1">
    <property type="nucleotide sequence ID" value="NZ_JAQSJE010000001.1"/>
</dbReference>
<gene>
    <name evidence="6" type="ORF">PTQ27_00015</name>
</gene>
<feature type="transmembrane region" description="Helical" evidence="4">
    <location>
        <begin position="208"/>
        <end position="227"/>
    </location>
</feature>
<accession>A0ABT5MPU2</accession>